<dbReference type="GO" id="GO:0005886">
    <property type="term" value="C:plasma membrane"/>
    <property type="evidence" value="ECO:0007669"/>
    <property type="project" value="UniProtKB-SubCell"/>
</dbReference>
<dbReference type="EMBL" id="VCIW01000024">
    <property type="protein sequence ID" value="TLS49123.1"/>
    <property type="molecule type" value="Genomic_DNA"/>
</dbReference>
<feature type="transmembrane region" description="Helical" evidence="8">
    <location>
        <begin position="188"/>
        <end position="206"/>
    </location>
</feature>
<gene>
    <name evidence="9" type="ORF">FE782_27160</name>
</gene>
<accession>A0A5R9G8Q4</accession>
<dbReference type="PANTHER" id="PTHR30269">
    <property type="entry name" value="TRANSMEMBRANE PROTEIN YFCA"/>
    <property type="match status" value="1"/>
</dbReference>
<evidence type="ECO:0000256" key="7">
    <source>
        <dbReference type="ARBA" id="ARBA00023136"/>
    </source>
</evidence>
<comment type="similarity">
    <text evidence="2 8">Belongs to the 4-toluene sulfonate uptake permease (TSUP) (TC 2.A.102) family.</text>
</comment>
<evidence type="ECO:0000256" key="2">
    <source>
        <dbReference type="ARBA" id="ARBA00009142"/>
    </source>
</evidence>
<keyword evidence="3" id="KW-0813">Transport</keyword>
<comment type="caution">
    <text evidence="9">The sequence shown here is derived from an EMBL/GenBank/DDBJ whole genome shotgun (WGS) entry which is preliminary data.</text>
</comment>
<dbReference type="RefSeq" id="WP_138197505.1">
    <property type="nucleotide sequence ID" value="NZ_VCIW01000024.1"/>
</dbReference>
<keyword evidence="5 8" id="KW-0812">Transmembrane</keyword>
<dbReference type="InterPro" id="IPR052017">
    <property type="entry name" value="TSUP"/>
</dbReference>
<feature type="transmembrane region" description="Helical" evidence="8">
    <location>
        <begin position="218"/>
        <end position="235"/>
    </location>
</feature>
<dbReference type="Proteomes" id="UP000309676">
    <property type="component" value="Unassembled WGS sequence"/>
</dbReference>
<dbReference type="AlphaFoldDB" id="A0A5R9G8Q4"/>
<feature type="transmembrane region" description="Helical" evidence="8">
    <location>
        <begin position="164"/>
        <end position="182"/>
    </location>
</feature>
<reference evidence="9 10" key="1">
    <citation type="submission" date="2019-05" db="EMBL/GenBank/DDBJ databases">
        <authorList>
            <person name="Narsing Rao M.P."/>
            <person name="Li W.J."/>
        </authorList>
    </citation>
    <scope>NUCLEOTIDE SEQUENCE [LARGE SCALE GENOMIC DNA]</scope>
    <source>
        <strain evidence="9 10">SYSU_K30003</strain>
    </source>
</reference>
<protein>
    <recommendedName>
        <fullName evidence="8">Probable membrane transporter protein</fullName>
    </recommendedName>
</protein>
<organism evidence="9 10">
    <name type="scientific">Paenibacillus antri</name>
    <dbReference type="NCBI Taxonomy" id="2582848"/>
    <lineage>
        <taxon>Bacteria</taxon>
        <taxon>Bacillati</taxon>
        <taxon>Bacillota</taxon>
        <taxon>Bacilli</taxon>
        <taxon>Bacillales</taxon>
        <taxon>Paenibacillaceae</taxon>
        <taxon>Paenibacillus</taxon>
    </lineage>
</organism>
<keyword evidence="6 8" id="KW-1133">Transmembrane helix</keyword>
<name>A0A5R9G8Q4_9BACL</name>
<keyword evidence="7 8" id="KW-0472">Membrane</keyword>
<comment type="subcellular location">
    <subcellularLocation>
        <location evidence="1 8">Cell membrane</location>
        <topology evidence="1 8">Multi-pass membrane protein</topology>
    </subcellularLocation>
</comment>
<dbReference type="PANTHER" id="PTHR30269:SF37">
    <property type="entry name" value="MEMBRANE TRANSPORTER PROTEIN"/>
    <property type="match status" value="1"/>
</dbReference>
<evidence type="ECO:0000256" key="5">
    <source>
        <dbReference type="ARBA" id="ARBA00022692"/>
    </source>
</evidence>
<keyword evidence="4 8" id="KW-1003">Cell membrane</keyword>
<evidence type="ECO:0000256" key="1">
    <source>
        <dbReference type="ARBA" id="ARBA00004651"/>
    </source>
</evidence>
<keyword evidence="10" id="KW-1185">Reference proteome</keyword>
<proteinExistence type="inferred from homology"/>
<feature type="transmembrane region" description="Helical" evidence="8">
    <location>
        <begin position="42"/>
        <end position="61"/>
    </location>
</feature>
<evidence type="ECO:0000256" key="8">
    <source>
        <dbReference type="RuleBase" id="RU363041"/>
    </source>
</evidence>
<dbReference type="Pfam" id="PF01925">
    <property type="entry name" value="TauE"/>
    <property type="match status" value="1"/>
</dbReference>
<evidence type="ECO:0000313" key="9">
    <source>
        <dbReference type="EMBL" id="TLS49123.1"/>
    </source>
</evidence>
<evidence type="ECO:0000256" key="4">
    <source>
        <dbReference type="ARBA" id="ARBA00022475"/>
    </source>
</evidence>
<evidence type="ECO:0000256" key="6">
    <source>
        <dbReference type="ARBA" id="ARBA00022989"/>
    </source>
</evidence>
<evidence type="ECO:0000256" key="3">
    <source>
        <dbReference type="ARBA" id="ARBA00022448"/>
    </source>
</evidence>
<feature type="transmembrane region" description="Helical" evidence="8">
    <location>
        <begin position="73"/>
        <end position="92"/>
    </location>
</feature>
<dbReference type="OrthoDB" id="7843147at2"/>
<dbReference type="InterPro" id="IPR002781">
    <property type="entry name" value="TM_pro_TauE-like"/>
</dbReference>
<feature type="transmembrane region" description="Helical" evidence="8">
    <location>
        <begin position="98"/>
        <end position="115"/>
    </location>
</feature>
<sequence>METYVFLFAVILLSSALQTGTGFGFSIVTVPFLLFAFDARDAVQINILLSLLLSLLMFAKVRKDIDRGLLKRLLTGSLVFMTPGLLVFLYMPFGRLKLIVSLFILLFTVLLAFRFRMTQTPAKDRAVGGLSGFLSAAVGIPGPPLLAYFSAVDLDKDVSRSTTLAFYIFIYGVSAALQLLFAPTSGEAWLSAGASVPFVLLGMWIGQRLFRYVNQRSFQRICIVILFFTGIQLLYSSI</sequence>
<evidence type="ECO:0000313" key="10">
    <source>
        <dbReference type="Proteomes" id="UP000309676"/>
    </source>
</evidence>